<dbReference type="EMBL" id="LAZR01038509">
    <property type="protein sequence ID" value="KKL19374.1"/>
    <property type="molecule type" value="Genomic_DNA"/>
</dbReference>
<name>A0A0F9BBT7_9ZZZZ</name>
<proteinExistence type="predicted"/>
<reference evidence="2" key="1">
    <citation type="journal article" date="2015" name="Nature">
        <title>Complex archaea that bridge the gap between prokaryotes and eukaryotes.</title>
        <authorList>
            <person name="Spang A."/>
            <person name="Saw J.H."/>
            <person name="Jorgensen S.L."/>
            <person name="Zaremba-Niedzwiedzka K."/>
            <person name="Martijn J."/>
            <person name="Lind A.E."/>
            <person name="van Eijk R."/>
            <person name="Schleper C."/>
            <person name="Guy L."/>
            <person name="Ettema T.J."/>
        </authorList>
    </citation>
    <scope>NUCLEOTIDE SEQUENCE</scope>
</reference>
<dbReference type="AlphaFoldDB" id="A0A0F9BBT7"/>
<organism evidence="2">
    <name type="scientific">marine sediment metagenome</name>
    <dbReference type="NCBI Taxonomy" id="412755"/>
    <lineage>
        <taxon>unclassified sequences</taxon>
        <taxon>metagenomes</taxon>
        <taxon>ecological metagenomes</taxon>
    </lineage>
</organism>
<gene>
    <name evidence="2" type="ORF">LCGC14_2466100</name>
</gene>
<evidence type="ECO:0000313" key="2">
    <source>
        <dbReference type="EMBL" id="KKL19374.1"/>
    </source>
</evidence>
<feature type="region of interest" description="Disordered" evidence="1">
    <location>
        <begin position="1"/>
        <end position="25"/>
    </location>
</feature>
<sequence length="149" mass="17857">MHRYLNKKGLRPKRYKRSNPQRKPTRCCHKFTPTRKCKNPASWMVKPIYRPSRYETLAKPTCRYHIVNVLNRFKSLKIEITRARKCKNPGQWMVKPIYRASRHTPPARPACRNHIAQVLNRFKSDKFTVTRVPQWISAKQWEEEVKDGL</sequence>
<evidence type="ECO:0000256" key="1">
    <source>
        <dbReference type="SAM" id="MobiDB-lite"/>
    </source>
</evidence>
<comment type="caution">
    <text evidence="2">The sequence shown here is derived from an EMBL/GenBank/DDBJ whole genome shotgun (WGS) entry which is preliminary data.</text>
</comment>
<protein>
    <submittedName>
        <fullName evidence="2">Uncharacterized protein</fullName>
    </submittedName>
</protein>
<accession>A0A0F9BBT7</accession>